<gene>
    <name evidence="7" type="ORF">H5U98_12590</name>
    <name evidence="6" type="ORF">MBOE_37490</name>
</gene>
<dbReference type="GO" id="GO:0016020">
    <property type="term" value="C:membrane"/>
    <property type="evidence" value="ECO:0007669"/>
    <property type="project" value="UniProtKB-SubCell"/>
</dbReference>
<dbReference type="Pfam" id="PF13564">
    <property type="entry name" value="DoxX_2"/>
    <property type="match status" value="1"/>
</dbReference>
<keyword evidence="3 5" id="KW-1133">Transmembrane helix</keyword>
<keyword evidence="8" id="KW-1185">Reference proteome</keyword>
<comment type="subcellular location">
    <subcellularLocation>
        <location evidence="1">Membrane</location>
        <topology evidence="1">Multi-pass membrane protein</topology>
    </subcellularLocation>
</comment>
<evidence type="ECO:0000256" key="4">
    <source>
        <dbReference type="ARBA" id="ARBA00023136"/>
    </source>
</evidence>
<evidence type="ECO:0000313" key="6">
    <source>
        <dbReference type="EMBL" id="BBX92100.1"/>
    </source>
</evidence>
<feature type="transmembrane region" description="Helical" evidence="5">
    <location>
        <begin position="67"/>
        <end position="85"/>
    </location>
</feature>
<dbReference type="EMBL" id="AP022579">
    <property type="protein sequence ID" value="BBX92100.1"/>
    <property type="molecule type" value="Genomic_DNA"/>
</dbReference>
<evidence type="ECO:0000313" key="7">
    <source>
        <dbReference type="EMBL" id="UNC02138.1"/>
    </source>
</evidence>
<evidence type="ECO:0000313" key="8">
    <source>
        <dbReference type="Proteomes" id="UP000466683"/>
    </source>
</evidence>
<sequence length="116" mass="11712">MYIAATVLSILLALLMVVTGIPKLLNGATARKNAAHLAISTSLSRLIGVAEIAAAIGLTAGMFIRPMGAVTGAAVVLLMVGAAIYHRRARDPLTATAPTIMTAVAAVAVVVLSVAH</sequence>
<evidence type="ECO:0000256" key="3">
    <source>
        <dbReference type="ARBA" id="ARBA00022989"/>
    </source>
</evidence>
<keyword evidence="4 5" id="KW-0472">Membrane</keyword>
<dbReference type="RefSeq" id="WP_077741102.1">
    <property type="nucleotide sequence ID" value="NZ_AP022579.1"/>
</dbReference>
<reference evidence="6 8" key="1">
    <citation type="journal article" date="2019" name="Emerg. Microbes Infect.">
        <title>Comprehensive subspecies identification of 175 nontuberculous mycobacteria species based on 7547 genomic profiles.</title>
        <authorList>
            <person name="Matsumoto Y."/>
            <person name="Kinjo T."/>
            <person name="Motooka D."/>
            <person name="Nabeya D."/>
            <person name="Jung N."/>
            <person name="Uechi K."/>
            <person name="Horii T."/>
            <person name="Iida T."/>
            <person name="Fujita J."/>
            <person name="Nakamura S."/>
        </authorList>
    </citation>
    <scope>NUCLEOTIDE SEQUENCE [LARGE SCALE GENOMIC DNA]</scope>
    <source>
        <strain evidence="6 8">JCM 15653</strain>
    </source>
</reference>
<feature type="transmembrane region" description="Helical" evidence="5">
    <location>
        <begin position="97"/>
        <end position="115"/>
    </location>
</feature>
<proteinExistence type="predicted"/>
<evidence type="ECO:0000256" key="5">
    <source>
        <dbReference type="SAM" id="Phobius"/>
    </source>
</evidence>
<dbReference type="Proteomes" id="UP001162885">
    <property type="component" value="Chromosome"/>
</dbReference>
<dbReference type="Proteomes" id="UP000466683">
    <property type="component" value="Chromosome"/>
</dbReference>
<feature type="transmembrane region" description="Helical" evidence="5">
    <location>
        <begin position="37"/>
        <end position="60"/>
    </location>
</feature>
<organism evidence="7 9">
    <name type="scientific">Mycolicibacterium boenickei</name>
    <dbReference type="NCBI Taxonomy" id="146017"/>
    <lineage>
        <taxon>Bacteria</taxon>
        <taxon>Bacillati</taxon>
        <taxon>Actinomycetota</taxon>
        <taxon>Actinomycetes</taxon>
        <taxon>Mycobacteriales</taxon>
        <taxon>Mycobacteriaceae</taxon>
        <taxon>Mycolicibacterium</taxon>
    </lineage>
</organism>
<dbReference type="InterPro" id="IPR032808">
    <property type="entry name" value="DoxX"/>
</dbReference>
<evidence type="ECO:0000313" key="9">
    <source>
        <dbReference type="Proteomes" id="UP001162885"/>
    </source>
</evidence>
<protein>
    <submittedName>
        <fullName evidence="7">DoxX family protein</fullName>
    </submittedName>
</protein>
<accession>A0AAX3A4P6</accession>
<dbReference type="EMBL" id="CP060016">
    <property type="protein sequence ID" value="UNC02138.1"/>
    <property type="molecule type" value="Genomic_DNA"/>
</dbReference>
<reference evidence="6" key="2">
    <citation type="submission" date="2020-02" db="EMBL/GenBank/DDBJ databases">
        <authorList>
            <person name="Matsumoto Y."/>
            <person name="Kinjo T."/>
            <person name="Motooka D."/>
            <person name="Nabeya D."/>
            <person name="Jung N."/>
            <person name="Uechi K."/>
            <person name="Horii T."/>
            <person name="Iida T."/>
            <person name="Fujita J."/>
            <person name="Nakamura S."/>
        </authorList>
    </citation>
    <scope>NUCLEOTIDE SEQUENCE</scope>
    <source>
        <strain evidence="6">JCM 15653</strain>
    </source>
</reference>
<reference evidence="7 9" key="3">
    <citation type="journal article" date="2022" name="BMC Genomics">
        <title>Comparative genome analysis of mycobacteria focusing on tRNA and non-coding RNA.</title>
        <authorList>
            <person name="Behra P.R.K."/>
            <person name="Pettersson B.M.F."/>
            <person name="Ramesh M."/>
            <person name="Das S."/>
            <person name="Dasgupta S."/>
            <person name="Kirsebom L.A."/>
        </authorList>
    </citation>
    <scope>NUCLEOTIDE SEQUENCE [LARGE SCALE GENOMIC DNA]</scope>
    <source>
        <strain evidence="7 9">DSM 44677</strain>
    </source>
</reference>
<name>A0AAX3A4P6_9MYCO</name>
<evidence type="ECO:0000256" key="2">
    <source>
        <dbReference type="ARBA" id="ARBA00022692"/>
    </source>
</evidence>
<keyword evidence="2 5" id="KW-0812">Transmembrane</keyword>
<evidence type="ECO:0000256" key="1">
    <source>
        <dbReference type="ARBA" id="ARBA00004141"/>
    </source>
</evidence>
<dbReference type="AlphaFoldDB" id="A0AAX3A4P6"/>